<feature type="coiled-coil region" evidence="5">
    <location>
        <begin position="446"/>
        <end position="495"/>
    </location>
</feature>
<dbReference type="OMA" id="EVDHMTR"/>
<dbReference type="eggNOG" id="KOG4308">
    <property type="taxonomic scope" value="Eukaryota"/>
</dbReference>
<keyword evidence="4" id="KW-0206">Cytoskeleton</keyword>
<dbReference type="GO" id="GO:0005813">
    <property type="term" value="C:centrosome"/>
    <property type="evidence" value="ECO:0007669"/>
    <property type="project" value="UniProtKB-SubCell"/>
</dbReference>
<dbReference type="InterPro" id="IPR032675">
    <property type="entry name" value="LRR_dom_sf"/>
</dbReference>
<keyword evidence="7" id="KW-1185">Reference proteome</keyword>
<dbReference type="AlphaFoldDB" id="A0A067QJH7"/>
<feature type="coiled-coil region" evidence="5">
    <location>
        <begin position="524"/>
        <end position="579"/>
    </location>
</feature>
<dbReference type="STRING" id="136037.A0A067QJH7"/>
<organism evidence="6 7">
    <name type="scientific">Zootermopsis nevadensis</name>
    <name type="common">Dampwood termite</name>
    <dbReference type="NCBI Taxonomy" id="136037"/>
    <lineage>
        <taxon>Eukaryota</taxon>
        <taxon>Metazoa</taxon>
        <taxon>Ecdysozoa</taxon>
        <taxon>Arthropoda</taxon>
        <taxon>Hexapoda</taxon>
        <taxon>Insecta</taxon>
        <taxon>Pterygota</taxon>
        <taxon>Neoptera</taxon>
        <taxon>Polyneoptera</taxon>
        <taxon>Dictyoptera</taxon>
        <taxon>Blattodea</taxon>
        <taxon>Blattoidea</taxon>
        <taxon>Termitoidae</taxon>
        <taxon>Termopsidae</taxon>
        <taxon>Zootermopsis</taxon>
    </lineage>
</organism>
<evidence type="ECO:0000256" key="4">
    <source>
        <dbReference type="ARBA" id="ARBA00023212"/>
    </source>
</evidence>
<dbReference type="Pfam" id="PF13516">
    <property type="entry name" value="LRR_6"/>
    <property type="match status" value="2"/>
</dbReference>
<dbReference type="Proteomes" id="UP000027135">
    <property type="component" value="Unassembled WGS sequence"/>
</dbReference>
<dbReference type="EMBL" id="KK853286">
    <property type="protein sequence ID" value="KDR08941.1"/>
    <property type="molecule type" value="Genomic_DNA"/>
</dbReference>
<evidence type="ECO:0000313" key="6">
    <source>
        <dbReference type="EMBL" id="KDR08941.1"/>
    </source>
</evidence>
<feature type="coiled-coil region" evidence="5">
    <location>
        <begin position="296"/>
        <end position="401"/>
    </location>
</feature>
<sequence>MSSEIQEYTKLCQKNNVQPKEEVVAALKAAVETGKLNLSRRTLSAWTWESLGRIISCSVNINVLDLSDCLIPPRGLTPLLASLSHDCSVQCLILRSNAIQAAGVAYLGTVLKHNCTLKRLSLEWNSIGIFVDAFSQFCEGLAVNKVLEFLDLQNNQLSPECGQYLSDAIKLNTSLKTLDIRWNNLGWKGGHSLREAMQINQTLIEIMLTGNCMSDDLVKSIEQCAQHNGSRERLRKDCELKTDFLKRHLKRLEEEQTNEIQELSRSNEMRLRQVVRESETRISQLENVLSERASTINMLQERLTTIDKTLKQQENLLVDKDKMYQKLVERDKKQREDWQKQLEEKAGQIHAVIAEHEIKLASEFDQRKQLELKLASQAEEMKRLVAETLQLNETLKNVRKKHQESLVEEQRVSQELLMETEKRYQNQVRLLEQGKEVAEHSLSEVRTQLHRERAQWQEDLSAAQRQAKVREITKLDQYEEKIKLLQEEKVSLEKQLALSHSTMTQLQQQNSVFMAEFREPQRRLSQLQEELSTERVTSQHLRAELSESRSHLEAKKQDVEKLQRLIDDQQRRVSELTAAQTLREREQAKELDRIQAMLTHREREIQSIRQGFAPHTLNLLYC</sequence>
<feature type="coiled-coil region" evidence="5">
    <location>
        <begin position="235"/>
        <end position="269"/>
    </location>
</feature>
<evidence type="ECO:0000256" key="1">
    <source>
        <dbReference type="ARBA" id="ARBA00004300"/>
    </source>
</evidence>
<comment type="subcellular location">
    <subcellularLocation>
        <location evidence="1">Cytoplasm</location>
        <location evidence="1">Cytoskeleton</location>
        <location evidence="1">Microtubule organizing center</location>
        <location evidence="1">Centrosome</location>
    </subcellularLocation>
</comment>
<dbReference type="Gene3D" id="3.80.10.10">
    <property type="entry name" value="Ribonuclease Inhibitor"/>
    <property type="match status" value="2"/>
</dbReference>
<dbReference type="InterPro" id="IPR052116">
    <property type="entry name" value="Centro_Cilium_Assembly"/>
</dbReference>
<evidence type="ECO:0000313" key="7">
    <source>
        <dbReference type="Proteomes" id="UP000027135"/>
    </source>
</evidence>
<gene>
    <name evidence="6" type="ORF">L798_00869</name>
</gene>
<dbReference type="OrthoDB" id="8436363at2759"/>
<protein>
    <submittedName>
        <fullName evidence="6">Leucine-rich repeat-containing protein 45</fullName>
    </submittedName>
</protein>
<dbReference type="SMART" id="SM00368">
    <property type="entry name" value="LRR_RI"/>
    <property type="match status" value="5"/>
</dbReference>
<dbReference type="PANTHER" id="PTHR23170:SF3">
    <property type="entry name" value="LEUCINE-RICH REPEAT-CONTAINING PROTEIN 45"/>
    <property type="match status" value="1"/>
</dbReference>
<dbReference type="PANTHER" id="PTHR23170">
    <property type="entry name" value="NY-REN-58 ANTIGEN"/>
    <property type="match status" value="1"/>
</dbReference>
<dbReference type="SUPFAM" id="SSF52047">
    <property type="entry name" value="RNI-like"/>
    <property type="match status" value="1"/>
</dbReference>
<proteinExistence type="predicted"/>
<evidence type="ECO:0000256" key="5">
    <source>
        <dbReference type="SAM" id="Coils"/>
    </source>
</evidence>
<keyword evidence="3 5" id="KW-0175">Coiled coil</keyword>
<evidence type="ECO:0000256" key="2">
    <source>
        <dbReference type="ARBA" id="ARBA00022490"/>
    </source>
</evidence>
<dbReference type="InterPro" id="IPR001611">
    <property type="entry name" value="Leu-rich_rpt"/>
</dbReference>
<evidence type="ECO:0000256" key="3">
    <source>
        <dbReference type="ARBA" id="ARBA00023054"/>
    </source>
</evidence>
<dbReference type="InParanoid" id="A0A067QJH7"/>
<accession>A0A067QJH7</accession>
<keyword evidence="2" id="KW-0963">Cytoplasm</keyword>
<reference evidence="6 7" key="1">
    <citation type="journal article" date="2014" name="Nat. Commun.">
        <title>Molecular traces of alternative social organization in a termite genome.</title>
        <authorList>
            <person name="Terrapon N."/>
            <person name="Li C."/>
            <person name="Robertson H.M."/>
            <person name="Ji L."/>
            <person name="Meng X."/>
            <person name="Booth W."/>
            <person name="Chen Z."/>
            <person name="Childers C.P."/>
            <person name="Glastad K.M."/>
            <person name="Gokhale K."/>
            <person name="Gowin J."/>
            <person name="Gronenberg W."/>
            <person name="Hermansen R.A."/>
            <person name="Hu H."/>
            <person name="Hunt B.G."/>
            <person name="Huylmans A.K."/>
            <person name="Khalil S.M."/>
            <person name="Mitchell R.D."/>
            <person name="Munoz-Torres M.C."/>
            <person name="Mustard J.A."/>
            <person name="Pan H."/>
            <person name="Reese J.T."/>
            <person name="Scharf M.E."/>
            <person name="Sun F."/>
            <person name="Vogel H."/>
            <person name="Xiao J."/>
            <person name="Yang W."/>
            <person name="Yang Z."/>
            <person name="Yang Z."/>
            <person name="Zhou J."/>
            <person name="Zhu J."/>
            <person name="Brent C.S."/>
            <person name="Elsik C.G."/>
            <person name="Goodisman M.A."/>
            <person name="Liberles D.A."/>
            <person name="Roe R.M."/>
            <person name="Vargo E.L."/>
            <person name="Vilcinskas A."/>
            <person name="Wang J."/>
            <person name="Bornberg-Bauer E."/>
            <person name="Korb J."/>
            <person name="Zhang G."/>
            <person name="Liebig J."/>
        </authorList>
    </citation>
    <scope>NUCLEOTIDE SEQUENCE [LARGE SCALE GENOMIC DNA]</scope>
    <source>
        <tissue evidence="6">Whole organism</tissue>
    </source>
</reference>
<name>A0A067QJH7_ZOONE</name>